<evidence type="ECO:0000313" key="1">
    <source>
        <dbReference type="EMBL" id="CAI9158650.1"/>
    </source>
</evidence>
<reference evidence="1" key="1">
    <citation type="submission" date="2023-04" db="EMBL/GenBank/DDBJ databases">
        <authorList>
            <consortium name="ELIXIR-Norway"/>
        </authorList>
    </citation>
    <scope>NUCLEOTIDE SEQUENCE [LARGE SCALE GENOMIC DNA]</scope>
</reference>
<sequence>MTPVALLDFNFLITGRHSKPFRYHTTIIASLYFQMLSLFSLHYTQAFCTWLPWSSFYNSIWTSEVLLNIVGTENLKRWQCLKLQFMSFWKVCIKCMFFVHRRL</sequence>
<evidence type="ECO:0000313" key="2">
    <source>
        <dbReference type="Proteomes" id="UP001176941"/>
    </source>
</evidence>
<proteinExistence type="predicted"/>
<keyword evidence="2" id="KW-1185">Reference proteome</keyword>
<protein>
    <submittedName>
        <fullName evidence="1">Uncharacterized protein</fullName>
    </submittedName>
</protein>
<gene>
    <name evidence="1" type="ORF">MRATA1EN1_LOCUS7612</name>
</gene>
<organism evidence="1 2">
    <name type="scientific">Rangifer tarandus platyrhynchus</name>
    <name type="common">Svalbard reindeer</name>
    <dbReference type="NCBI Taxonomy" id="3082113"/>
    <lineage>
        <taxon>Eukaryota</taxon>
        <taxon>Metazoa</taxon>
        <taxon>Chordata</taxon>
        <taxon>Craniata</taxon>
        <taxon>Vertebrata</taxon>
        <taxon>Euteleostomi</taxon>
        <taxon>Mammalia</taxon>
        <taxon>Eutheria</taxon>
        <taxon>Laurasiatheria</taxon>
        <taxon>Artiodactyla</taxon>
        <taxon>Ruminantia</taxon>
        <taxon>Pecora</taxon>
        <taxon>Cervidae</taxon>
        <taxon>Odocoileinae</taxon>
        <taxon>Rangifer</taxon>
    </lineage>
</organism>
<accession>A0ABN8YAT9</accession>
<dbReference type="EMBL" id="OX459953">
    <property type="protein sequence ID" value="CAI9158650.1"/>
    <property type="molecule type" value="Genomic_DNA"/>
</dbReference>
<name>A0ABN8YAT9_RANTA</name>
<dbReference type="Proteomes" id="UP001176941">
    <property type="component" value="Chromosome 17"/>
</dbReference>